<dbReference type="RefSeq" id="WP_159452603.1">
    <property type="nucleotide sequence ID" value="NZ_FWYB01000001.1"/>
</dbReference>
<dbReference type="InterPro" id="IPR000866">
    <property type="entry name" value="AhpC/TSA"/>
</dbReference>
<accession>A0A1W2APK9</accession>
<evidence type="ECO:0000256" key="3">
    <source>
        <dbReference type="ARBA" id="ARBA00023157"/>
    </source>
</evidence>
<dbReference type="GO" id="GO:0016209">
    <property type="term" value="F:antioxidant activity"/>
    <property type="evidence" value="ECO:0007669"/>
    <property type="project" value="InterPro"/>
</dbReference>
<dbReference type="InterPro" id="IPR013766">
    <property type="entry name" value="Thioredoxin_domain"/>
</dbReference>
<dbReference type="Pfam" id="PF14289">
    <property type="entry name" value="DUF4369"/>
    <property type="match status" value="1"/>
</dbReference>
<keyword evidence="4" id="KW-0676">Redox-active center</keyword>
<name>A0A1W2APK9_9SPHI</name>
<evidence type="ECO:0000256" key="1">
    <source>
        <dbReference type="ARBA" id="ARBA00004196"/>
    </source>
</evidence>
<feature type="domain" description="Thioredoxin" evidence="5">
    <location>
        <begin position="247"/>
        <end position="385"/>
    </location>
</feature>
<dbReference type="Pfam" id="PF00578">
    <property type="entry name" value="AhpC-TSA"/>
    <property type="match status" value="1"/>
</dbReference>
<dbReference type="InterPro" id="IPR036249">
    <property type="entry name" value="Thioredoxin-like_sf"/>
</dbReference>
<organism evidence="6 7">
    <name type="scientific">Pedobacter nyackensis</name>
    <dbReference type="NCBI Taxonomy" id="475255"/>
    <lineage>
        <taxon>Bacteria</taxon>
        <taxon>Pseudomonadati</taxon>
        <taxon>Bacteroidota</taxon>
        <taxon>Sphingobacteriia</taxon>
        <taxon>Sphingobacteriales</taxon>
        <taxon>Sphingobacteriaceae</taxon>
        <taxon>Pedobacter</taxon>
    </lineage>
</organism>
<dbReference type="InterPro" id="IPR025380">
    <property type="entry name" value="DUF4369"/>
</dbReference>
<keyword evidence="3" id="KW-1015">Disulfide bond</keyword>
<dbReference type="CDD" id="cd02966">
    <property type="entry name" value="TlpA_like_family"/>
    <property type="match status" value="1"/>
</dbReference>
<dbReference type="Proteomes" id="UP000192678">
    <property type="component" value="Unassembled WGS sequence"/>
</dbReference>
<dbReference type="PANTHER" id="PTHR42852:SF6">
    <property type="entry name" value="THIOL:DISULFIDE INTERCHANGE PROTEIN DSBE"/>
    <property type="match status" value="1"/>
</dbReference>
<sequence length="385" mass="43230">MKKIVILIVILFSFLLKVKAQYPALLQLNGTLTNIPSAKKIIFYYVNAEGKSVVDSANVENNEYTFVAQILQPHDATLKVIRQYPKGEKPTVNPLYSPENIAKIFINAGTISVNSTDSFSNIAVNGATWQKDFEYIKKAEEKLRATAGEGQKEWYAYKEKGDTAAMSRIIEEGKQDSEAIIKKLYYPYAKTHPESPMSIWALRVICNEGKSIGNKEIMEAFNALMPNIKSLPAAKDLERYIKFTATTEIGSPAPQFSLQDVDGKSVALSSFKGKYVLVDFWASWCTPCRAQNPYIQAALAQYGNKKFTVLSITSPKESSREAWLKAIEDDKMTWINVWDKEGTVSKMYNVVSIPRNFLINDNGIIIGKDLFGGELDEKLKEILDK</sequence>
<evidence type="ECO:0000313" key="6">
    <source>
        <dbReference type="EMBL" id="SMC62381.1"/>
    </source>
</evidence>
<dbReference type="EMBL" id="FWYB01000001">
    <property type="protein sequence ID" value="SMC62381.1"/>
    <property type="molecule type" value="Genomic_DNA"/>
</dbReference>
<dbReference type="OrthoDB" id="750178at2"/>
<dbReference type="Gene3D" id="3.40.30.10">
    <property type="entry name" value="Glutaredoxin"/>
    <property type="match status" value="1"/>
</dbReference>
<proteinExistence type="predicted"/>
<dbReference type="InterPro" id="IPR050553">
    <property type="entry name" value="Thioredoxin_ResA/DsbE_sf"/>
</dbReference>
<dbReference type="GO" id="GO:0016491">
    <property type="term" value="F:oxidoreductase activity"/>
    <property type="evidence" value="ECO:0007669"/>
    <property type="project" value="InterPro"/>
</dbReference>
<evidence type="ECO:0000256" key="2">
    <source>
        <dbReference type="ARBA" id="ARBA00022748"/>
    </source>
</evidence>
<evidence type="ECO:0000256" key="4">
    <source>
        <dbReference type="ARBA" id="ARBA00023284"/>
    </source>
</evidence>
<reference evidence="6 7" key="1">
    <citation type="submission" date="2017-04" db="EMBL/GenBank/DDBJ databases">
        <authorList>
            <person name="Afonso C.L."/>
            <person name="Miller P.J."/>
            <person name="Scott M.A."/>
            <person name="Spackman E."/>
            <person name="Goraichik I."/>
            <person name="Dimitrov K.M."/>
            <person name="Suarez D.L."/>
            <person name="Swayne D.E."/>
        </authorList>
    </citation>
    <scope>NUCLEOTIDE SEQUENCE [LARGE SCALE GENOMIC DNA]</scope>
    <source>
        <strain evidence="6 7">DSM 19625</strain>
    </source>
</reference>
<dbReference type="PROSITE" id="PS51352">
    <property type="entry name" value="THIOREDOXIN_2"/>
    <property type="match status" value="1"/>
</dbReference>
<dbReference type="GO" id="GO:0030313">
    <property type="term" value="C:cell envelope"/>
    <property type="evidence" value="ECO:0007669"/>
    <property type="project" value="UniProtKB-SubCell"/>
</dbReference>
<evidence type="ECO:0000259" key="5">
    <source>
        <dbReference type="PROSITE" id="PS51352"/>
    </source>
</evidence>
<dbReference type="AlphaFoldDB" id="A0A1W2APK9"/>
<dbReference type="STRING" id="475255.SAMN04488101_101794"/>
<dbReference type="PANTHER" id="PTHR42852">
    <property type="entry name" value="THIOL:DISULFIDE INTERCHANGE PROTEIN DSBE"/>
    <property type="match status" value="1"/>
</dbReference>
<dbReference type="GO" id="GO:0017004">
    <property type="term" value="P:cytochrome complex assembly"/>
    <property type="evidence" value="ECO:0007669"/>
    <property type="project" value="UniProtKB-KW"/>
</dbReference>
<protein>
    <submittedName>
        <fullName evidence="6">Peroxiredoxin</fullName>
    </submittedName>
</protein>
<keyword evidence="2" id="KW-0201">Cytochrome c-type biogenesis</keyword>
<dbReference type="PROSITE" id="PS00194">
    <property type="entry name" value="THIOREDOXIN_1"/>
    <property type="match status" value="1"/>
</dbReference>
<dbReference type="InterPro" id="IPR017937">
    <property type="entry name" value="Thioredoxin_CS"/>
</dbReference>
<dbReference type="SUPFAM" id="SSF52833">
    <property type="entry name" value="Thioredoxin-like"/>
    <property type="match status" value="1"/>
</dbReference>
<comment type="subcellular location">
    <subcellularLocation>
        <location evidence="1">Cell envelope</location>
    </subcellularLocation>
</comment>
<keyword evidence="7" id="KW-1185">Reference proteome</keyword>
<evidence type="ECO:0000313" key="7">
    <source>
        <dbReference type="Proteomes" id="UP000192678"/>
    </source>
</evidence>
<gene>
    <name evidence="6" type="ORF">SAMN04488101_101794</name>
</gene>